<evidence type="ECO:0000256" key="1">
    <source>
        <dbReference type="SAM" id="Phobius"/>
    </source>
</evidence>
<reference evidence="2 3" key="1">
    <citation type="submission" date="2018-08" db="EMBL/GenBank/DDBJ databases">
        <title>A genome reference for cultivated species of the human gut microbiota.</title>
        <authorList>
            <person name="Zou Y."/>
            <person name="Xue W."/>
            <person name="Luo G."/>
        </authorList>
    </citation>
    <scope>NUCLEOTIDE SEQUENCE [LARGE SCALE GENOMIC DNA]</scope>
    <source>
        <strain evidence="2 3">AF37-2AT</strain>
    </source>
</reference>
<keyword evidence="1" id="KW-0472">Membrane</keyword>
<keyword evidence="1" id="KW-0812">Transmembrane</keyword>
<dbReference type="EMBL" id="QVLX01000003">
    <property type="protein sequence ID" value="RGE87869.1"/>
    <property type="molecule type" value="Genomic_DNA"/>
</dbReference>
<organism evidence="2 3">
    <name type="scientific">Sellimonas intestinalis</name>
    <dbReference type="NCBI Taxonomy" id="1653434"/>
    <lineage>
        <taxon>Bacteria</taxon>
        <taxon>Bacillati</taxon>
        <taxon>Bacillota</taxon>
        <taxon>Clostridia</taxon>
        <taxon>Lachnospirales</taxon>
        <taxon>Lachnospiraceae</taxon>
        <taxon>Sellimonas</taxon>
    </lineage>
</organism>
<evidence type="ECO:0000313" key="2">
    <source>
        <dbReference type="EMBL" id="RGE87869.1"/>
    </source>
</evidence>
<gene>
    <name evidence="2" type="ORF">DW016_07100</name>
</gene>
<keyword evidence="1" id="KW-1133">Transmembrane helix</keyword>
<dbReference type="GeneID" id="97191684"/>
<dbReference type="RefSeq" id="WP_024731688.1">
    <property type="nucleotide sequence ID" value="NZ_BAABYU010000001.1"/>
</dbReference>
<dbReference type="Gene3D" id="3.40.190.10">
    <property type="entry name" value="Periplasmic binding protein-like II"/>
    <property type="match status" value="1"/>
</dbReference>
<accession>A0A3E3K328</accession>
<sequence>MLDRKYERQMSGKEKRKFEAEKMSQMTLKEKLEYLWMYYKVYLLIPVVIVVLIVVGVQMYHGITQKVLLNLTILGGESTDRTGLEKEILELLGTGKKNEAVKINANLSGSTDDYNSNIALSTLIGAEAVDILICPEEVYKAYADQNSFLNLEDLLSEEALASGKVQGDALILEGSDYMAQEVGVVYEPAYVCVMSNAQNEKQAAEFIEMLLTKAS</sequence>
<name>A0A3E3K328_9FIRM</name>
<evidence type="ECO:0000313" key="3">
    <source>
        <dbReference type="Proteomes" id="UP000261080"/>
    </source>
</evidence>
<proteinExistence type="predicted"/>
<keyword evidence="3" id="KW-1185">Reference proteome</keyword>
<dbReference type="OrthoDB" id="1925387at2"/>
<dbReference type="AlphaFoldDB" id="A0A3E3K328"/>
<comment type="caution">
    <text evidence="2">The sequence shown here is derived from an EMBL/GenBank/DDBJ whole genome shotgun (WGS) entry which is preliminary data.</text>
</comment>
<evidence type="ECO:0008006" key="4">
    <source>
        <dbReference type="Google" id="ProtNLM"/>
    </source>
</evidence>
<feature type="transmembrane region" description="Helical" evidence="1">
    <location>
        <begin position="41"/>
        <end position="60"/>
    </location>
</feature>
<dbReference type="Proteomes" id="UP000261080">
    <property type="component" value="Unassembled WGS sequence"/>
</dbReference>
<protein>
    <recommendedName>
        <fullName evidence="4">Extracellular solute-binding protein</fullName>
    </recommendedName>
</protein>